<proteinExistence type="inferred from homology"/>
<dbReference type="HAMAP" id="MF_00457">
    <property type="entry name" value="UPF0173"/>
    <property type="match status" value="1"/>
</dbReference>
<evidence type="ECO:0000256" key="1">
    <source>
        <dbReference type="ARBA" id="ARBA00022801"/>
    </source>
</evidence>
<dbReference type="AlphaFoldDB" id="F0SZ01"/>
<dbReference type="InterPro" id="IPR050114">
    <property type="entry name" value="UPF0173_UPF0282_UlaG_hydrolase"/>
</dbReference>
<dbReference type="Pfam" id="PF13483">
    <property type="entry name" value="Lactamase_B_3"/>
    <property type="match status" value="1"/>
</dbReference>
<feature type="domain" description="Metallo-beta-lactamase" evidence="3">
    <location>
        <begin position="7"/>
        <end position="194"/>
    </location>
</feature>
<organism evidence="4 5">
    <name type="scientific">Syntrophobotulus glycolicus (strain DSM 8271 / FlGlyR)</name>
    <dbReference type="NCBI Taxonomy" id="645991"/>
    <lineage>
        <taxon>Bacteria</taxon>
        <taxon>Bacillati</taxon>
        <taxon>Bacillota</taxon>
        <taxon>Clostridia</taxon>
        <taxon>Eubacteriales</taxon>
        <taxon>Desulfitobacteriaceae</taxon>
        <taxon>Syntrophobotulus</taxon>
    </lineage>
</organism>
<dbReference type="GO" id="GO:0016787">
    <property type="term" value="F:hydrolase activity"/>
    <property type="evidence" value="ECO:0007669"/>
    <property type="project" value="UniProtKB-UniRule"/>
</dbReference>
<dbReference type="Gene3D" id="3.60.15.10">
    <property type="entry name" value="Ribonuclease Z/Hydroxyacylglutathione hydrolase-like"/>
    <property type="match status" value="1"/>
</dbReference>
<accession>F0SZ01</accession>
<protein>
    <recommendedName>
        <fullName evidence="2">UPF0173 metal-dependent hydrolase Sgly_1741</fullName>
    </recommendedName>
</protein>
<dbReference type="eggNOG" id="COG2220">
    <property type="taxonomic scope" value="Bacteria"/>
</dbReference>
<dbReference type="SUPFAM" id="SSF56281">
    <property type="entry name" value="Metallo-hydrolase/oxidoreductase"/>
    <property type="match status" value="1"/>
</dbReference>
<dbReference type="InterPro" id="IPR022877">
    <property type="entry name" value="UPF0173"/>
</dbReference>
<sequence>MKIIFHGHSCFEITGSKGRILIDPFLRDNPRADVGPDDYQELDALLITHGHDDHMGDCLEIAKKTGCLFISNFELANFAKKNGVKNIHSMHIGGKYPFGFGTVKLTPALHGSGIPKGDGTFWYGGLACGFLINMDGLWVYHAGDTGLFSDLQLIKNFCALEAAMLPIGDNFGMGPDDAVLAAEMLQAKYVVPMHYNTFPVIRQNPEAFVSALESKVPKTKGVILEPGQSLQI</sequence>
<reference evidence="4 5" key="1">
    <citation type="journal article" date="2011" name="Stand. Genomic Sci.">
        <title>Complete genome sequence of Syntrophobotulus glycolicus type strain (FlGlyR).</title>
        <authorList>
            <person name="Han C."/>
            <person name="Mwirichia R."/>
            <person name="Chertkov O."/>
            <person name="Held B."/>
            <person name="Lapidus A."/>
            <person name="Nolan M."/>
            <person name="Lucas S."/>
            <person name="Hammon N."/>
            <person name="Deshpande S."/>
            <person name="Cheng J.F."/>
            <person name="Tapia R."/>
            <person name="Goodwin L."/>
            <person name="Pitluck S."/>
            <person name="Huntemann M."/>
            <person name="Liolios K."/>
            <person name="Ivanova N."/>
            <person name="Pagani I."/>
            <person name="Mavromatis K."/>
            <person name="Ovchinikova G."/>
            <person name="Pati A."/>
            <person name="Chen A."/>
            <person name="Palaniappan K."/>
            <person name="Land M."/>
            <person name="Hauser L."/>
            <person name="Brambilla E.M."/>
            <person name="Rohde M."/>
            <person name="Spring S."/>
            <person name="Sikorski J."/>
            <person name="Goker M."/>
            <person name="Woyke T."/>
            <person name="Bristow J."/>
            <person name="Eisen J.A."/>
            <person name="Markowitz V."/>
            <person name="Hugenholtz P."/>
            <person name="Kyrpides N.C."/>
            <person name="Klenk H.P."/>
            <person name="Detter J.C."/>
        </authorList>
    </citation>
    <scope>NUCLEOTIDE SEQUENCE [LARGE SCALE GENOMIC DNA]</scope>
    <source>
        <strain evidence="5">DSM 8271 / FlGlyR</strain>
    </source>
</reference>
<dbReference type="HOGENOM" id="CLU_070010_4_1_9"/>
<evidence type="ECO:0000313" key="5">
    <source>
        <dbReference type="Proteomes" id="UP000007488"/>
    </source>
</evidence>
<keyword evidence="1 2" id="KW-0378">Hydrolase</keyword>
<dbReference type="PANTHER" id="PTHR43546:SF3">
    <property type="entry name" value="UPF0173 METAL-DEPENDENT HYDROLASE MJ1163"/>
    <property type="match status" value="1"/>
</dbReference>
<name>F0SZ01_SYNGF</name>
<comment type="similarity">
    <text evidence="2">Belongs to the UPF0173 family.</text>
</comment>
<dbReference type="NCBIfam" id="NF001911">
    <property type="entry name" value="PRK00685.1"/>
    <property type="match status" value="1"/>
</dbReference>
<dbReference type="InterPro" id="IPR001279">
    <property type="entry name" value="Metallo-B-lactamas"/>
</dbReference>
<dbReference type="OrthoDB" id="9789133at2"/>
<dbReference type="RefSeq" id="WP_013624906.1">
    <property type="nucleotide sequence ID" value="NC_015172.1"/>
</dbReference>
<keyword evidence="5" id="KW-1185">Reference proteome</keyword>
<dbReference type="SMART" id="SM00849">
    <property type="entry name" value="Lactamase_B"/>
    <property type="match status" value="1"/>
</dbReference>
<dbReference type="STRING" id="645991.Sgly_1741"/>
<dbReference type="PANTHER" id="PTHR43546">
    <property type="entry name" value="UPF0173 METAL-DEPENDENT HYDROLASE MJ1163-RELATED"/>
    <property type="match status" value="1"/>
</dbReference>
<evidence type="ECO:0000259" key="3">
    <source>
        <dbReference type="SMART" id="SM00849"/>
    </source>
</evidence>
<evidence type="ECO:0000256" key="2">
    <source>
        <dbReference type="HAMAP-Rule" id="MF_00457"/>
    </source>
</evidence>
<evidence type="ECO:0000313" key="4">
    <source>
        <dbReference type="EMBL" id="ADY56038.1"/>
    </source>
</evidence>
<dbReference type="InterPro" id="IPR036866">
    <property type="entry name" value="RibonucZ/Hydroxyglut_hydro"/>
</dbReference>
<dbReference type="KEGG" id="sgy:Sgly_1741"/>
<reference evidence="5" key="2">
    <citation type="submission" date="2011-02" db="EMBL/GenBank/DDBJ databases">
        <title>The complete genome of Syntrophobotulus glycolicus DSM 8271.</title>
        <authorList>
            <person name="Lucas S."/>
            <person name="Copeland A."/>
            <person name="Lapidus A."/>
            <person name="Bruce D."/>
            <person name="Goodwin L."/>
            <person name="Pitluck S."/>
            <person name="Kyrpides N."/>
            <person name="Mavromatis K."/>
            <person name="Pagani I."/>
            <person name="Ivanova N."/>
            <person name="Mikhailova N."/>
            <person name="Chertkov O."/>
            <person name="Held B."/>
            <person name="Detter J.C."/>
            <person name="Tapia R."/>
            <person name="Han C."/>
            <person name="Land M."/>
            <person name="Hauser L."/>
            <person name="Markowitz V."/>
            <person name="Cheng J.-F."/>
            <person name="Hugenholtz P."/>
            <person name="Woyke T."/>
            <person name="Wu D."/>
            <person name="Spring S."/>
            <person name="Schroeder M."/>
            <person name="Brambilla E."/>
            <person name="Klenk H.-P."/>
            <person name="Eisen J.A."/>
        </authorList>
    </citation>
    <scope>NUCLEOTIDE SEQUENCE [LARGE SCALE GENOMIC DNA]</scope>
    <source>
        <strain evidence="5">DSM 8271 / FlGlyR</strain>
    </source>
</reference>
<dbReference type="EMBL" id="CP002547">
    <property type="protein sequence ID" value="ADY56038.1"/>
    <property type="molecule type" value="Genomic_DNA"/>
</dbReference>
<dbReference type="Proteomes" id="UP000007488">
    <property type="component" value="Chromosome"/>
</dbReference>
<gene>
    <name evidence="4" type="ordered locus">Sgly_1741</name>
</gene>